<proteinExistence type="predicted"/>
<keyword evidence="2" id="KW-1185">Reference proteome</keyword>
<organism evidence="1 2">
    <name type="scientific">Lasiodiplodia mahajangana</name>
    <dbReference type="NCBI Taxonomy" id="1108764"/>
    <lineage>
        <taxon>Eukaryota</taxon>
        <taxon>Fungi</taxon>
        <taxon>Dikarya</taxon>
        <taxon>Ascomycota</taxon>
        <taxon>Pezizomycotina</taxon>
        <taxon>Dothideomycetes</taxon>
        <taxon>Dothideomycetes incertae sedis</taxon>
        <taxon>Botryosphaeriales</taxon>
        <taxon>Botryosphaeriaceae</taxon>
        <taxon>Lasiodiplodia</taxon>
    </lineage>
</organism>
<reference evidence="1" key="1">
    <citation type="submission" date="2022-12" db="EMBL/GenBank/DDBJ databases">
        <title>Genome Sequence of Lasiodiplodia mahajangana.</title>
        <authorList>
            <person name="Buettner E."/>
        </authorList>
    </citation>
    <scope>NUCLEOTIDE SEQUENCE</scope>
    <source>
        <strain evidence="1">VT137</strain>
    </source>
</reference>
<gene>
    <name evidence="1" type="ORF">O1611_g2353</name>
</gene>
<comment type="caution">
    <text evidence="1">The sequence shown here is derived from an EMBL/GenBank/DDBJ whole genome shotgun (WGS) entry which is preliminary data.</text>
</comment>
<accession>A0ACC2JUS3</accession>
<evidence type="ECO:0000313" key="1">
    <source>
        <dbReference type="EMBL" id="KAJ8131272.1"/>
    </source>
</evidence>
<sequence length="254" mass="27842">MHAWKKDSAGVDRSQSTHRPDKASWEDAPEVVEGNNAEVSLEAPIPVYPNDGLREHNIRSLAKGLQGMSGRRFILRHLVAVLSILIVVLFGIVVGLAVDIRNLYRKTRVAESRLSSLQSNLSDIDRGCSANPTSVTTTLYESQSFGSPTFEIFCNTEVHIPPVQSLFVSNFDECIDACASYSFYTAGNFPNFTSSVNSTCDLVTFVPMWTNRSVALQSNAPGNCYLKPGPLTNSSLVPDIVHVAVLKNQYDSVE</sequence>
<protein>
    <submittedName>
        <fullName evidence="1">Uncharacterized protein</fullName>
    </submittedName>
</protein>
<dbReference type="Proteomes" id="UP001153332">
    <property type="component" value="Unassembled WGS sequence"/>
</dbReference>
<name>A0ACC2JUS3_9PEZI</name>
<evidence type="ECO:0000313" key="2">
    <source>
        <dbReference type="Proteomes" id="UP001153332"/>
    </source>
</evidence>
<dbReference type="EMBL" id="JAPUUL010000322">
    <property type="protein sequence ID" value="KAJ8131272.1"/>
    <property type="molecule type" value="Genomic_DNA"/>
</dbReference>